<gene>
    <name evidence="11" type="ORF">HFC64_02860</name>
    <name evidence="12" type="ORF">SSOP1_1380</name>
    <name evidence="3" type="ORF">SULA_2273</name>
    <name evidence="1" type="ORF">SULB_2274</name>
    <name evidence="2" type="ORF">SULC_2271</name>
    <name evidence="4" type="ORF">SULG_11485</name>
    <name evidence="5" type="ORF">SULH_11485</name>
    <name evidence="6" type="ORF">SULI_11485</name>
    <name evidence="7" type="ORF">SULM_11475</name>
    <name evidence="8" type="ORF">SULN_11475</name>
    <name evidence="9" type="ORF">SULO_11485</name>
    <name evidence="10" type="ORF">SULZ_11480</name>
</gene>
<reference evidence="12" key="2">
    <citation type="submission" date="2016-04" db="EMBL/GenBank/DDBJ databases">
        <authorList>
            <person name="Evans L.H."/>
            <person name="Alamgir A."/>
            <person name="Owens N."/>
            <person name="Weber N.D."/>
            <person name="Virtaneva K."/>
            <person name="Barbian K."/>
            <person name="Babar A."/>
            <person name="Rosenke K."/>
        </authorList>
    </citation>
    <scope>NUCLEOTIDE SEQUENCE</scope>
    <source>
        <strain evidence="12">P1</strain>
    </source>
</reference>
<dbReference type="KEGG" id="ssof:SULC_2271"/>
<reference evidence="16" key="3">
    <citation type="submission" date="2016-04" db="EMBL/GenBank/DDBJ databases">
        <authorList>
            <person name="Shah S.A."/>
            <person name="Garrett R.A."/>
        </authorList>
    </citation>
    <scope>NUCLEOTIDE SEQUENCE [LARGE SCALE GENOMIC DNA]</scope>
    <source>
        <strain evidence="16">ATCC 35091 / DSM 1616 / JCM 8930 / NBRC 15331 / P1</strain>
    </source>
</reference>
<dbReference type="PANTHER" id="PTHR33252:SF2">
    <property type="entry name" value="TRANSPOSASE IS4-LIKE DOMAIN-CONTAINING PROTEIN"/>
    <property type="match status" value="1"/>
</dbReference>
<dbReference type="Proteomes" id="UP000282269">
    <property type="component" value="Chromosome"/>
</dbReference>
<evidence type="ECO:0000313" key="7">
    <source>
        <dbReference type="EMBL" id="AZF76788.1"/>
    </source>
</evidence>
<evidence type="ECO:0000313" key="5">
    <source>
        <dbReference type="EMBL" id="AZF71545.1"/>
    </source>
</evidence>
<reference evidence="13 14" key="1">
    <citation type="journal article" date="2015" name="Genome Announc.">
        <title>Complete Genome Sequence of Sulfolobus solfataricus Strain 98/2 and Evolved Derivatives.</title>
        <authorList>
            <person name="McCarthy S."/>
            <person name="Gradnigo J."/>
            <person name="Johnson T."/>
            <person name="Payne S."/>
            <person name="Lipzen A."/>
            <person name="Martin J."/>
            <person name="Schackwitz W."/>
            <person name="Moriyama E."/>
            <person name="Blum P."/>
        </authorList>
    </citation>
    <scope>NUCLEOTIDE SEQUENCE [LARGE SCALE GENOMIC DNA]</scope>
    <source>
        <strain evidence="13">98/2 SULC</strain>
        <strain evidence="1">SARC-B</strain>
        <strain evidence="2">SARC-C</strain>
        <strain evidence="3 15">SULA</strain>
        <strain evidence="14">SULB</strain>
    </source>
</reference>
<dbReference type="OrthoDB" id="38505at2157"/>
<reference evidence="1" key="5">
    <citation type="submission" date="2018-10" db="EMBL/GenBank/DDBJ databases">
        <authorList>
            <person name="McCarthy S."/>
            <person name="Gradnigo J."/>
            <person name="Johnson T."/>
            <person name="Payne S."/>
            <person name="Lipzen A."/>
            <person name="Schackwitz W."/>
            <person name="Martin J."/>
            <person name="Moriyama E."/>
            <person name="Blum P."/>
        </authorList>
    </citation>
    <scope>NUCLEOTIDE SEQUENCE</scope>
    <source>
        <strain evidence="1">SARC-B</strain>
        <strain evidence="2">SARC-C</strain>
        <strain evidence="3">SULA</strain>
    </source>
</reference>
<dbReference type="EMBL" id="CP033236">
    <property type="protein sequence ID" value="AZF71545.1"/>
    <property type="molecule type" value="Genomic_DNA"/>
</dbReference>
<evidence type="ECO:0000313" key="10">
    <source>
        <dbReference type="EMBL" id="AZF84582.1"/>
    </source>
</evidence>
<dbReference type="GeneID" id="44130219"/>
<evidence type="ECO:0000313" key="2">
    <source>
        <dbReference type="EMBL" id="AKA77141.1"/>
    </source>
</evidence>
<dbReference type="EMBL" id="CP033240">
    <property type="protein sequence ID" value="AZF81999.1"/>
    <property type="molecule type" value="Genomic_DNA"/>
</dbReference>
<evidence type="ECO:0000313" key="19">
    <source>
        <dbReference type="Proteomes" id="UP000273194"/>
    </source>
</evidence>
<dbReference type="Proteomes" id="UP000033106">
    <property type="component" value="Chromosome"/>
</dbReference>
<dbReference type="Proteomes" id="UP000273443">
    <property type="component" value="Chromosome"/>
</dbReference>
<dbReference type="GeneID" id="1454302"/>
<dbReference type="EMBL" id="CP033238">
    <property type="protein sequence ID" value="AZF76788.1"/>
    <property type="molecule type" value="Genomic_DNA"/>
</dbReference>
<dbReference type="EMBL" id="CP033239">
    <property type="protein sequence ID" value="AZF79395.1"/>
    <property type="molecule type" value="Genomic_DNA"/>
</dbReference>
<dbReference type="PATRIC" id="fig|2287.6.peg.2349"/>
<protein>
    <submittedName>
        <fullName evidence="12">ORF3 in transposon ISC1212</fullName>
    </submittedName>
</protein>
<dbReference type="Proteomes" id="UP000033057">
    <property type="component" value="Chromosome"/>
</dbReference>
<dbReference type="EMBL" id="CP011056">
    <property type="protein sequence ID" value="AKA77141.1"/>
    <property type="molecule type" value="Genomic_DNA"/>
</dbReference>
<reference evidence="17 18" key="4">
    <citation type="journal article" date="2018" name="Proc. Natl. Acad. Sci. U.S.A.">
        <title>Nonmutational mechanism of inheritance in the Archaeon Sulfolobus solfataricus.</title>
        <authorList>
            <person name="Payne S."/>
            <person name="McCarthy S."/>
            <person name="Johnson T."/>
            <person name="North E."/>
            <person name="Blum P."/>
        </authorList>
    </citation>
    <scope>NUCLEOTIDE SEQUENCE [LARGE SCALE GENOMIC DNA]</scope>
    <source>
        <strain evidence="5 17">SARC-H</strain>
        <strain evidence="6 21">SARC-I</strain>
        <strain evidence="8 22">SARC-N</strain>
        <strain evidence="9 23">SARC-O</strain>
        <strain evidence="10 18">SUL120</strain>
        <strain evidence="4 19">SULG</strain>
        <strain evidence="7 20">SULM</strain>
    </source>
</reference>
<dbReference type="Proteomes" id="UP000278715">
    <property type="component" value="Chromosome"/>
</dbReference>
<dbReference type="Proteomes" id="UP000033085">
    <property type="component" value="Chromosome"/>
</dbReference>
<evidence type="ECO:0000313" key="9">
    <source>
        <dbReference type="EMBL" id="AZF81999.1"/>
    </source>
</evidence>
<proteinExistence type="predicted"/>
<evidence type="ECO:0000313" key="21">
    <source>
        <dbReference type="Proteomes" id="UP000275843"/>
    </source>
</evidence>
<reference evidence="11 24" key="6">
    <citation type="journal article" date="2020" name="Nat. Commun.">
        <title>The structures of two archaeal type IV pili illuminate evolutionary relationships.</title>
        <authorList>
            <person name="Wang F."/>
            <person name="Baquero D.P."/>
            <person name="Su Z."/>
            <person name="Beltran L.C."/>
            <person name="Prangishvili D."/>
            <person name="Krupovic M."/>
            <person name="Egelman E.H."/>
        </authorList>
    </citation>
    <scope>NUCLEOTIDE SEQUENCE [LARGE SCALE GENOMIC DNA]</scope>
    <source>
        <strain evidence="11 24">POZ149</strain>
    </source>
</reference>
<sequence>MRFNDVFLLMGYTTSKLKNFTAFRKYKGSWGGKHGKSYFGFKVCNLVERRTNFVRDFKVGLLSDLAFSFDNVKLMADRAWISKKDVLVKGVGSARLPVEGSGVKIREGKASSTTLRGVVMEVFFLNFYRDLEILSTRIRTKVFVN</sequence>
<dbReference type="KEGG" id="ssoa:SULA_2273"/>
<dbReference type="KEGG" id="ssol:SULB_2274"/>
<evidence type="ECO:0000313" key="16">
    <source>
        <dbReference type="Proteomes" id="UP000076770"/>
    </source>
</evidence>
<dbReference type="EMBL" id="CP050869">
    <property type="protein sequence ID" value="QPG48998.1"/>
    <property type="molecule type" value="Genomic_DNA"/>
</dbReference>
<evidence type="ECO:0000313" key="8">
    <source>
        <dbReference type="EMBL" id="AZF79395.1"/>
    </source>
</evidence>
<evidence type="ECO:0000313" key="22">
    <source>
        <dbReference type="Proteomes" id="UP000278715"/>
    </source>
</evidence>
<dbReference type="AlphaFoldDB" id="A0A0E3GTU8"/>
<dbReference type="Proteomes" id="UP000076770">
    <property type="component" value="Chromosome i"/>
</dbReference>
<evidence type="ECO:0000313" key="4">
    <source>
        <dbReference type="EMBL" id="AZF68925.1"/>
    </source>
</evidence>
<evidence type="ECO:0000313" key="15">
    <source>
        <dbReference type="Proteomes" id="UP000033106"/>
    </source>
</evidence>
<evidence type="ECO:0000313" key="23">
    <source>
        <dbReference type="Proteomes" id="UP000282269"/>
    </source>
</evidence>
<dbReference type="Proteomes" id="UP000269431">
    <property type="component" value="Chromosome"/>
</dbReference>
<evidence type="ECO:0000313" key="1">
    <source>
        <dbReference type="EMBL" id="AKA74446.1"/>
    </source>
</evidence>
<dbReference type="EMBL" id="CP033237">
    <property type="protein sequence ID" value="AZF74165.1"/>
    <property type="molecule type" value="Genomic_DNA"/>
</dbReference>
<dbReference type="Proteomes" id="UP000594632">
    <property type="component" value="Chromosome"/>
</dbReference>
<dbReference type="EMBL" id="CP033241">
    <property type="protein sequence ID" value="AZF84582.1"/>
    <property type="molecule type" value="Genomic_DNA"/>
</dbReference>
<evidence type="ECO:0000313" key="3">
    <source>
        <dbReference type="EMBL" id="AKA79834.1"/>
    </source>
</evidence>
<name>A0A0E3GTU8_SACSO</name>
<evidence type="ECO:0000313" key="6">
    <source>
        <dbReference type="EMBL" id="AZF74165.1"/>
    </source>
</evidence>
<evidence type="ECO:0000313" key="14">
    <source>
        <dbReference type="Proteomes" id="UP000033085"/>
    </source>
</evidence>
<organism evidence="1 14">
    <name type="scientific">Saccharolobus solfataricus</name>
    <name type="common">Sulfolobus solfataricus</name>
    <dbReference type="NCBI Taxonomy" id="2287"/>
    <lineage>
        <taxon>Archaea</taxon>
        <taxon>Thermoproteota</taxon>
        <taxon>Thermoprotei</taxon>
        <taxon>Sulfolobales</taxon>
        <taxon>Sulfolobaceae</taxon>
        <taxon>Saccharolobus</taxon>
    </lineage>
</organism>
<dbReference type="EMBL" id="CP011057">
    <property type="protein sequence ID" value="AKA79834.1"/>
    <property type="molecule type" value="Genomic_DNA"/>
</dbReference>
<dbReference type="Proteomes" id="UP000275843">
    <property type="component" value="Chromosome"/>
</dbReference>
<accession>A0A0E3GTU8</accession>
<dbReference type="Proteomes" id="UP000267993">
    <property type="component" value="Chromosome"/>
</dbReference>
<dbReference type="RefSeq" id="WP_010923288.1">
    <property type="nucleotide sequence ID" value="NZ_CP011055.2"/>
</dbReference>
<evidence type="ECO:0000313" key="13">
    <source>
        <dbReference type="Proteomes" id="UP000033057"/>
    </source>
</evidence>
<dbReference type="PANTHER" id="PTHR33252">
    <property type="entry name" value="THIRD ORF IN TRANSPOSON ISC1160"/>
    <property type="match status" value="1"/>
</dbReference>
<evidence type="ECO:0000313" key="17">
    <source>
        <dbReference type="Proteomes" id="UP000267993"/>
    </source>
</evidence>
<dbReference type="Proteomes" id="UP000273194">
    <property type="component" value="Chromosome"/>
</dbReference>
<dbReference type="EMBL" id="CP033235">
    <property type="protein sequence ID" value="AZF68925.1"/>
    <property type="molecule type" value="Genomic_DNA"/>
</dbReference>
<evidence type="ECO:0000313" key="18">
    <source>
        <dbReference type="Proteomes" id="UP000269431"/>
    </source>
</evidence>
<evidence type="ECO:0000313" key="12">
    <source>
        <dbReference type="EMBL" id="SAI84934.1"/>
    </source>
</evidence>
<dbReference type="EMBL" id="LT549890">
    <property type="protein sequence ID" value="SAI84934.1"/>
    <property type="molecule type" value="Genomic_DNA"/>
</dbReference>
<evidence type="ECO:0000313" key="24">
    <source>
        <dbReference type="Proteomes" id="UP000594632"/>
    </source>
</evidence>
<evidence type="ECO:0000313" key="20">
    <source>
        <dbReference type="Proteomes" id="UP000273443"/>
    </source>
</evidence>
<evidence type="ECO:0000313" key="11">
    <source>
        <dbReference type="EMBL" id="QPG48998.1"/>
    </source>
</evidence>
<dbReference type="EMBL" id="CP011055">
    <property type="protein sequence ID" value="AKA74446.1"/>
    <property type="molecule type" value="Genomic_DNA"/>
</dbReference>